<dbReference type="GO" id="GO:0000175">
    <property type="term" value="F:3'-5'-RNA exonuclease activity"/>
    <property type="evidence" value="ECO:0007669"/>
    <property type="project" value="TreeGrafter"/>
</dbReference>
<protein>
    <recommendedName>
        <fullName evidence="1">RNB domain-containing protein</fullName>
    </recommendedName>
</protein>
<evidence type="ECO:0000259" key="1">
    <source>
        <dbReference type="SMART" id="SM00955"/>
    </source>
</evidence>
<evidence type="ECO:0000313" key="2">
    <source>
        <dbReference type="EMBL" id="PIW17460.1"/>
    </source>
</evidence>
<dbReference type="GO" id="GO:0000932">
    <property type="term" value="C:P-body"/>
    <property type="evidence" value="ECO:0007669"/>
    <property type="project" value="TreeGrafter"/>
</dbReference>
<dbReference type="SUPFAM" id="SSF50249">
    <property type="entry name" value="Nucleic acid-binding proteins"/>
    <property type="match status" value="1"/>
</dbReference>
<dbReference type="InterPro" id="IPR056404">
    <property type="entry name" value="HTH_RNase_II"/>
</dbReference>
<dbReference type="Pfam" id="PF00773">
    <property type="entry name" value="RNB"/>
    <property type="match status" value="2"/>
</dbReference>
<comment type="caution">
    <text evidence="2">The sequence shown here is derived from an EMBL/GenBank/DDBJ whole genome shotgun (WGS) entry which is preliminary data.</text>
</comment>
<dbReference type="GO" id="GO:0003723">
    <property type="term" value="F:RNA binding"/>
    <property type="evidence" value="ECO:0007669"/>
    <property type="project" value="InterPro"/>
</dbReference>
<dbReference type="Pfam" id="PF23161">
    <property type="entry name" value="HTH_RNase_II"/>
    <property type="match status" value="1"/>
</dbReference>
<gene>
    <name evidence="2" type="ORF">COW36_08145</name>
</gene>
<dbReference type="AlphaFoldDB" id="A0A2M7G5Y9"/>
<reference evidence="2 3" key="1">
    <citation type="submission" date="2017-09" db="EMBL/GenBank/DDBJ databases">
        <title>Depth-based differentiation of microbial function through sediment-hosted aquifers and enrichment of novel symbionts in the deep terrestrial subsurface.</title>
        <authorList>
            <person name="Probst A.J."/>
            <person name="Ladd B."/>
            <person name="Jarett J.K."/>
            <person name="Geller-Mcgrath D.E."/>
            <person name="Sieber C.M."/>
            <person name="Emerson J.B."/>
            <person name="Anantharaman K."/>
            <person name="Thomas B.C."/>
            <person name="Malmstrom R."/>
            <person name="Stieglmeier M."/>
            <person name="Klingl A."/>
            <person name="Woyke T."/>
            <person name="Ryan C.M."/>
            <person name="Banfield J.F."/>
        </authorList>
    </citation>
    <scope>NUCLEOTIDE SEQUENCE [LARGE SCALE GENOMIC DNA]</scope>
    <source>
        <strain evidence="2">CG17_big_fil_post_rev_8_21_14_2_50_48_46</strain>
    </source>
</reference>
<dbReference type="InterPro" id="IPR012340">
    <property type="entry name" value="NA-bd_OB-fold"/>
</dbReference>
<dbReference type="EMBL" id="PFFQ01000023">
    <property type="protein sequence ID" value="PIW17460.1"/>
    <property type="molecule type" value="Genomic_DNA"/>
</dbReference>
<dbReference type="InterPro" id="IPR001900">
    <property type="entry name" value="RNase_II/R"/>
</dbReference>
<dbReference type="Proteomes" id="UP000231019">
    <property type="component" value="Unassembled WGS sequence"/>
</dbReference>
<name>A0A2M7G5Y9_9BACT</name>
<dbReference type="GO" id="GO:0006402">
    <property type="term" value="P:mRNA catabolic process"/>
    <property type="evidence" value="ECO:0007669"/>
    <property type="project" value="TreeGrafter"/>
</dbReference>
<proteinExistence type="predicted"/>
<dbReference type="Pfam" id="PF25255">
    <property type="entry name" value="WHD_RNase_II"/>
    <property type="match status" value="1"/>
</dbReference>
<accession>A0A2M7G5Y9</accession>
<dbReference type="PROSITE" id="PS01175">
    <property type="entry name" value="RIBONUCLEASE_II"/>
    <property type="match status" value="1"/>
</dbReference>
<dbReference type="InterPro" id="IPR057324">
    <property type="entry name" value="WH_RNase_II"/>
</dbReference>
<dbReference type="InterPro" id="IPR050180">
    <property type="entry name" value="RNR_Ribonuclease"/>
</dbReference>
<evidence type="ECO:0000313" key="3">
    <source>
        <dbReference type="Proteomes" id="UP000231019"/>
    </source>
</evidence>
<sequence length="663" mass="76209">MQPGTIVEFLQKNEVMVGVCQFSNPQHIRILAENNKELNLHERKILHALKRSLPQSMSRMERVAALKDWSEKLRQEALPVDLNTLWEVVSGEEDSLDLNSLAEMCFSQPGDLEVSSLLRSLSADRLYFERKGDEGFVPRSEEVVAQIQAQQKREEDKKKSRRALCDWIANCETSPHLPPDGAQSALHLLQDVAVIGRRSTHFSVVSQLYDEAGVTGGPLEERCLKTLTRSGVWDEDINLSLIEHQVPLLFSRELLDYVEQLPEVSSVCPADRKDLRYLETLTIDDAETTDIDDALSWEETPSGFRLWVHIADASAFVTPHTPLDQEASRRFTSIYLCERKIEMLPIRLSQDLCSLVEGQPRLALSVALDLNAELEVQGASIHETLIEVKNRMSYDQVDQIFEEHQLLQKLFQLAQHHREQRLARGAVEFNRPELRIKVSSEKEILLKRVERDSPAQLLVSELMILANHWVARLLSEARIPLIYKTQEAPNEEKSPGKPLLKRAEMTVRPGLHYGLGLDVYTQFTSPIRRYNDLILHRQIKHWLHSQNSLYTEEDIQKLIALSDQAVFSANYIQRENYRYWLYKFFQSLPTPRIYPARVQTKTAEKMFIHLPDYCLDTPFPLGDAADLQEGSEFWVEITQAYPRKGILQLRRVNPPQEALEATP</sequence>
<organism evidence="2 3">
    <name type="scientific">bacterium (Candidatus Blackallbacteria) CG17_big_fil_post_rev_8_21_14_2_50_48_46</name>
    <dbReference type="NCBI Taxonomy" id="2014261"/>
    <lineage>
        <taxon>Bacteria</taxon>
        <taxon>Candidatus Blackallbacteria</taxon>
    </lineage>
</organism>
<dbReference type="InterPro" id="IPR022966">
    <property type="entry name" value="RNase_II/R_CS"/>
</dbReference>
<dbReference type="PANTHER" id="PTHR23355:SF42">
    <property type="entry name" value="RIBONUCLEASE II, CHLOROPLASTIC_MITOCHONDRIAL"/>
    <property type="match status" value="1"/>
</dbReference>
<feature type="domain" description="RNB" evidence="1">
    <location>
        <begin position="272"/>
        <end position="545"/>
    </location>
</feature>
<dbReference type="PANTHER" id="PTHR23355">
    <property type="entry name" value="RIBONUCLEASE"/>
    <property type="match status" value="1"/>
</dbReference>
<dbReference type="SMART" id="SM00955">
    <property type="entry name" value="RNB"/>
    <property type="match status" value="1"/>
</dbReference>